<evidence type="ECO:0000256" key="8">
    <source>
        <dbReference type="ARBA" id="ARBA00022734"/>
    </source>
</evidence>
<dbReference type="PANTHER" id="PTHR11675">
    <property type="entry name" value="N-ACETYLGALACTOSAMINYLTRANSFERASE"/>
    <property type="match status" value="1"/>
</dbReference>
<evidence type="ECO:0000256" key="15">
    <source>
        <dbReference type="SAM" id="MobiDB-lite"/>
    </source>
</evidence>
<dbReference type="InterPro" id="IPR001173">
    <property type="entry name" value="Glyco_trans_2-like"/>
</dbReference>
<dbReference type="PROSITE" id="PS50231">
    <property type="entry name" value="RICIN_B_LECTIN"/>
    <property type="match status" value="1"/>
</dbReference>
<dbReference type="InterPro" id="IPR000772">
    <property type="entry name" value="Ricin_B_lectin"/>
</dbReference>
<keyword evidence="11" id="KW-0333">Golgi apparatus</keyword>
<keyword evidence="6" id="KW-0328">Glycosyltransferase</keyword>
<evidence type="ECO:0000313" key="19">
    <source>
        <dbReference type="EMBL" id="TSL47659.1"/>
    </source>
</evidence>
<feature type="region of interest" description="Disordered" evidence="15">
    <location>
        <begin position="565"/>
        <end position="616"/>
    </location>
</feature>
<feature type="domain" description="Ricin B lectin" evidence="17">
    <location>
        <begin position="383"/>
        <end position="483"/>
    </location>
</feature>
<dbReference type="CDD" id="cd02510">
    <property type="entry name" value="pp-GalNAc-T"/>
    <property type="match status" value="1"/>
</dbReference>
<dbReference type="EMBL" id="VCAZ01000032">
    <property type="protein sequence ID" value="TSL47659.1"/>
    <property type="molecule type" value="Genomic_DNA"/>
</dbReference>
<keyword evidence="9" id="KW-0735">Signal-anchor</keyword>
<evidence type="ECO:0000256" key="3">
    <source>
        <dbReference type="ARBA" id="ARBA00004922"/>
    </source>
</evidence>
<keyword evidence="12" id="KW-0472">Membrane</keyword>
<evidence type="ECO:0000256" key="7">
    <source>
        <dbReference type="ARBA" id="ARBA00022692"/>
    </source>
</evidence>
<dbReference type="InterPro" id="IPR036691">
    <property type="entry name" value="Endo/exonu/phosph_ase_sf"/>
</dbReference>
<name>A0A556TZN3_BAGYA</name>
<keyword evidence="19" id="KW-0808">Transferase</keyword>
<dbReference type="SUPFAM" id="SSF50370">
    <property type="entry name" value="Ricin B-like lectins"/>
    <property type="match status" value="1"/>
</dbReference>
<evidence type="ECO:0000256" key="14">
    <source>
        <dbReference type="ARBA" id="ARBA00023211"/>
    </source>
</evidence>
<gene>
    <name evidence="19" type="ORF">Baya_7240</name>
</gene>
<keyword evidence="8" id="KW-0430">Lectin</keyword>
<dbReference type="Pfam" id="PF00535">
    <property type="entry name" value="Glycos_transf_2"/>
    <property type="match status" value="1"/>
</dbReference>
<dbReference type="Pfam" id="PF00652">
    <property type="entry name" value="Ricin_B_lectin"/>
    <property type="match status" value="1"/>
</dbReference>
<comment type="caution">
    <text evidence="19">The sequence shown here is derived from an EMBL/GenBank/DDBJ whole genome shotgun (WGS) entry which is preliminary data.</text>
</comment>
<evidence type="ECO:0000256" key="4">
    <source>
        <dbReference type="ARBA" id="ARBA00005680"/>
    </source>
</evidence>
<keyword evidence="20" id="KW-1185">Reference proteome</keyword>
<comment type="similarity">
    <text evidence="4">Belongs to the glycosyltransferase 2 family. GalNAc-T subfamily.</text>
</comment>
<evidence type="ECO:0000256" key="12">
    <source>
        <dbReference type="ARBA" id="ARBA00023136"/>
    </source>
</evidence>
<keyword evidence="13" id="KW-1015">Disulfide bond</keyword>
<dbReference type="GO" id="GO:0006493">
    <property type="term" value="P:protein O-linked glycosylation"/>
    <property type="evidence" value="ECO:0007669"/>
    <property type="project" value="TreeGrafter"/>
</dbReference>
<evidence type="ECO:0000256" key="5">
    <source>
        <dbReference type="ARBA" id="ARBA00012644"/>
    </source>
</evidence>
<evidence type="ECO:0000256" key="10">
    <source>
        <dbReference type="ARBA" id="ARBA00022989"/>
    </source>
</evidence>
<keyword evidence="7" id="KW-0812">Transmembrane</keyword>
<keyword evidence="14" id="KW-0464">Manganese</keyword>
<dbReference type="Pfam" id="PF03372">
    <property type="entry name" value="Exo_endo_phos"/>
    <property type="match status" value="1"/>
</dbReference>
<dbReference type="Gene3D" id="3.60.10.10">
    <property type="entry name" value="Endonuclease/exonuclease/phosphatase"/>
    <property type="match status" value="1"/>
</dbReference>
<evidence type="ECO:0000256" key="11">
    <source>
        <dbReference type="ARBA" id="ARBA00023034"/>
    </source>
</evidence>
<protein>
    <recommendedName>
        <fullName evidence="5">polypeptide N-acetylgalactosaminyltransferase</fullName>
        <ecNumber evidence="5">2.4.1.41</ecNumber>
    </recommendedName>
</protein>
<evidence type="ECO:0000256" key="2">
    <source>
        <dbReference type="ARBA" id="ARBA00004323"/>
    </source>
</evidence>
<comment type="cofactor">
    <cofactor evidence="1">
        <name>Mn(2+)</name>
        <dbReference type="ChEBI" id="CHEBI:29035"/>
    </cofactor>
</comment>
<dbReference type="GO" id="GO:0030246">
    <property type="term" value="F:carbohydrate binding"/>
    <property type="evidence" value="ECO:0007669"/>
    <property type="project" value="UniProtKB-KW"/>
</dbReference>
<evidence type="ECO:0000256" key="1">
    <source>
        <dbReference type="ARBA" id="ARBA00001936"/>
    </source>
</evidence>
<feature type="compositionally biased region" description="Basic and acidic residues" evidence="15">
    <location>
        <begin position="593"/>
        <end position="607"/>
    </location>
</feature>
<dbReference type="SUPFAM" id="SSF56219">
    <property type="entry name" value="DNase I-like"/>
    <property type="match status" value="1"/>
</dbReference>
<dbReference type="InterPro" id="IPR005135">
    <property type="entry name" value="Endo/exonuclease/phosphatase"/>
</dbReference>
<evidence type="ECO:0000259" key="16">
    <source>
        <dbReference type="Pfam" id="PF00535"/>
    </source>
</evidence>
<reference evidence="19 20" key="1">
    <citation type="journal article" date="2019" name="Genome Biol. Evol.">
        <title>Whole-Genome Sequencing of the Giant Devil Catfish, Bagarius yarrelli.</title>
        <authorList>
            <person name="Jiang W."/>
            <person name="Lv Y."/>
            <person name="Cheng L."/>
            <person name="Yang K."/>
            <person name="Chao B."/>
            <person name="Wang X."/>
            <person name="Li Y."/>
            <person name="Pan X."/>
            <person name="You X."/>
            <person name="Zhang Y."/>
            <person name="Yang J."/>
            <person name="Li J."/>
            <person name="Zhang X."/>
            <person name="Liu S."/>
            <person name="Sun C."/>
            <person name="Yang J."/>
            <person name="Shi Q."/>
        </authorList>
    </citation>
    <scope>NUCLEOTIDE SEQUENCE [LARGE SCALE GENOMIC DNA]</scope>
    <source>
        <strain evidence="19">JWS20170419001</strain>
        <tissue evidence="19">Muscle</tissue>
    </source>
</reference>
<evidence type="ECO:0000259" key="17">
    <source>
        <dbReference type="Pfam" id="PF00652"/>
    </source>
</evidence>
<dbReference type="InterPro" id="IPR035992">
    <property type="entry name" value="Ricin_B-like_lectins"/>
</dbReference>
<feature type="domain" description="Glycosyltransferase 2-like" evidence="16">
    <location>
        <begin position="141"/>
        <end position="256"/>
    </location>
</feature>
<comment type="pathway">
    <text evidence="3">Protein modification; protein glycosylation.</text>
</comment>
<evidence type="ECO:0000259" key="18">
    <source>
        <dbReference type="Pfam" id="PF03372"/>
    </source>
</evidence>
<evidence type="ECO:0000313" key="20">
    <source>
        <dbReference type="Proteomes" id="UP000319801"/>
    </source>
</evidence>
<accession>A0A556TZN3</accession>
<keyword evidence="10" id="KW-1133">Transmembrane helix</keyword>
<feature type="domain" description="Endonuclease/exonuclease/phosphatase" evidence="18">
    <location>
        <begin position="645"/>
        <end position="946"/>
    </location>
</feature>
<dbReference type="OrthoDB" id="429263at2759"/>
<comment type="subcellular location">
    <subcellularLocation>
        <location evidence="2">Golgi apparatus membrane</location>
        <topology evidence="2">Single-pass type II membrane protein</topology>
    </subcellularLocation>
</comment>
<evidence type="ECO:0000256" key="13">
    <source>
        <dbReference type="ARBA" id="ARBA00023157"/>
    </source>
</evidence>
<dbReference type="Gene3D" id="3.90.550.10">
    <property type="entry name" value="Spore Coat Polysaccharide Biosynthesis Protein SpsA, Chain A"/>
    <property type="match status" value="2"/>
</dbReference>
<organism evidence="19 20">
    <name type="scientific">Bagarius yarrelli</name>
    <name type="common">Goonch</name>
    <name type="synonym">Bagrus yarrelli</name>
    <dbReference type="NCBI Taxonomy" id="175774"/>
    <lineage>
        <taxon>Eukaryota</taxon>
        <taxon>Metazoa</taxon>
        <taxon>Chordata</taxon>
        <taxon>Craniata</taxon>
        <taxon>Vertebrata</taxon>
        <taxon>Euteleostomi</taxon>
        <taxon>Actinopterygii</taxon>
        <taxon>Neopterygii</taxon>
        <taxon>Teleostei</taxon>
        <taxon>Ostariophysi</taxon>
        <taxon>Siluriformes</taxon>
        <taxon>Sisoridae</taxon>
        <taxon>Sisorinae</taxon>
        <taxon>Bagarius</taxon>
    </lineage>
</organism>
<evidence type="ECO:0000256" key="9">
    <source>
        <dbReference type="ARBA" id="ARBA00022968"/>
    </source>
</evidence>
<dbReference type="GO" id="GO:0004653">
    <property type="term" value="F:polypeptide N-acetylgalactosaminyltransferase activity"/>
    <property type="evidence" value="ECO:0007669"/>
    <property type="project" value="UniProtKB-EC"/>
</dbReference>
<dbReference type="UniPathway" id="UPA00378"/>
<dbReference type="PANTHER" id="PTHR11675:SF8">
    <property type="entry name" value="POLYPEPTIDE N-ACETYLGALACTOSAMINYLTRANSFERASE 14"/>
    <property type="match status" value="1"/>
</dbReference>
<evidence type="ECO:0000256" key="6">
    <source>
        <dbReference type="ARBA" id="ARBA00022676"/>
    </source>
</evidence>
<dbReference type="InterPro" id="IPR045885">
    <property type="entry name" value="GalNAc-T"/>
</dbReference>
<dbReference type="InterPro" id="IPR029044">
    <property type="entry name" value="Nucleotide-diphossugar_trans"/>
</dbReference>
<dbReference type="SUPFAM" id="SSF53448">
    <property type="entry name" value="Nucleotide-diphospho-sugar transferases"/>
    <property type="match status" value="1"/>
</dbReference>
<sequence>MIQLRQRREDEDLRKLDARCLGSLLARGSVLSHPSNKPKTHDRLPEPLRETQISNTDWDDLLDEFEEKSYLNTYRWRPGQDPYSQYAFNQRESERIGSNRALKDTRHHSCTSLHYDTTLPSTSIIITIHNEARSALLRTLRRSRVRGADAAEAEVLTFLESHCEVNKDWLPPLLHRVKEDSSRIASPVIDVINMDSFSYVAASSNLQGGFDWSLHFKWEQLSAEKRAKRLDPTEPIRTPVLPGGLFVINKSWFNHLGKYDTAMDIWGGENFELSFRVWMCGGSLELIPCSRVGHVFRKRHPYVFPDGSANTYIKNTRRTAEVWMDEYKIYYFSARPAARGKTYGDIRSRQELRKSLRCKSFQWYLDNIYPELIAPDKSSLTSGLIQQRHNCLRTQQADRKEAPMLTLALCNHTKTADQEWIYTHGQQIRQQHLCISVLTPLPAAQILLTPCNISDSRQRWQRAGTHLEHQLSHFCLDSEMALDGVESSRISEPMFVLPLRAVGSAPSAAAAVWRQYYWRNRFPATLSFSSFRPPCVLPWTPPCVLPWTHQLSTDPSRHLSLSADLMKSSDSETPTKRKRSLESGEGTQSVPKRSRETSKSRPARLHDAPAVPLSSRAKTELKRQWEDLSKSCVDETISSFDFSVMSYNILSQELLLGNPHLYKHCQPGVLEWRHRFPNLLKELERHTADIMCLQEVQEDHYQKQIKPSLEQLGYHCEYKRRTGHKLDGCMVAFRKSRFTLLSSHPVEFFRKGIPILDRDNVALIVRLKPVDAPGFEQNICVVTTHLLYNPRRGDIKLAQLALLLAEICHVARKDDGTIEPILLCGDFNSVPASPLYSFITGRKLKYAGMPIGKVSGQEESPRGQRILESPLWPTSLGISRLCQYECQANDPEVTKSNKALMSSSLEHALNLTSVYSHYLKESGRREITTCHLRTAITVDYIFYSPAQTDETNQTECSGAPHRGLQLLSRLTLVSEVELMEVNRLPNQHHSSDHLPLLARFRLHS</sequence>
<proteinExistence type="inferred from homology"/>
<dbReference type="Gene3D" id="2.80.10.50">
    <property type="match status" value="1"/>
</dbReference>
<dbReference type="EC" id="2.4.1.41" evidence="5"/>
<dbReference type="Proteomes" id="UP000319801">
    <property type="component" value="Unassembled WGS sequence"/>
</dbReference>
<dbReference type="GO" id="GO:0000139">
    <property type="term" value="C:Golgi membrane"/>
    <property type="evidence" value="ECO:0007669"/>
    <property type="project" value="UniProtKB-SubCell"/>
</dbReference>
<dbReference type="AlphaFoldDB" id="A0A556TZN3"/>